<keyword evidence="4 6" id="KW-0472">Membrane</keyword>
<evidence type="ECO:0000256" key="4">
    <source>
        <dbReference type="ARBA" id="ARBA00023136"/>
    </source>
</evidence>
<feature type="transmembrane region" description="Helical" evidence="6">
    <location>
        <begin position="328"/>
        <end position="353"/>
    </location>
</feature>
<feature type="transmembrane region" description="Helical" evidence="6">
    <location>
        <begin position="156"/>
        <end position="174"/>
    </location>
</feature>
<organism evidence="7 8">
    <name type="scientific">Cyclotella cryptica</name>
    <dbReference type="NCBI Taxonomy" id="29204"/>
    <lineage>
        <taxon>Eukaryota</taxon>
        <taxon>Sar</taxon>
        <taxon>Stramenopiles</taxon>
        <taxon>Ochrophyta</taxon>
        <taxon>Bacillariophyta</taxon>
        <taxon>Coscinodiscophyceae</taxon>
        <taxon>Thalassiosirophycidae</taxon>
        <taxon>Stephanodiscales</taxon>
        <taxon>Stephanodiscaceae</taxon>
        <taxon>Cyclotella</taxon>
    </lineage>
</organism>
<keyword evidence="2 6" id="KW-0812">Transmembrane</keyword>
<comment type="subcellular location">
    <subcellularLocation>
        <location evidence="1">Membrane</location>
        <topology evidence="1">Multi-pass membrane protein</topology>
    </subcellularLocation>
</comment>
<dbReference type="Pfam" id="PF02535">
    <property type="entry name" value="Zip"/>
    <property type="match status" value="1"/>
</dbReference>
<name>A0ABD3QFM1_9STRA</name>
<keyword evidence="8" id="KW-1185">Reference proteome</keyword>
<dbReference type="AlphaFoldDB" id="A0ABD3QFM1"/>
<dbReference type="PANTHER" id="PTHR11040">
    <property type="entry name" value="ZINC/IRON TRANSPORTER"/>
    <property type="match status" value="1"/>
</dbReference>
<feature type="transmembrane region" description="Helical" evidence="6">
    <location>
        <begin position="85"/>
        <end position="106"/>
    </location>
</feature>
<feature type="transmembrane region" description="Helical" evidence="6">
    <location>
        <begin position="373"/>
        <end position="393"/>
    </location>
</feature>
<reference evidence="7 8" key="1">
    <citation type="journal article" date="2020" name="G3 (Bethesda)">
        <title>Improved Reference Genome for Cyclotella cryptica CCMP332, a Model for Cell Wall Morphogenesis, Salinity Adaptation, and Lipid Production in Diatoms (Bacillariophyta).</title>
        <authorList>
            <person name="Roberts W.R."/>
            <person name="Downey K.M."/>
            <person name="Ruck E.C."/>
            <person name="Traller J.C."/>
            <person name="Alverson A.J."/>
        </authorList>
    </citation>
    <scope>NUCLEOTIDE SEQUENCE [LARGE SCALE GENOMIC DNA]</scope>
    <source>
        <strain evidence="7 8">CCMP332</strain>
    </source>
</reference>
<evidence type="ECO:0000256" key="2">
    <source>
        <dbReference type="ARBA" id="ARBA00022692"/>
    </source>
</evidence>
<proteinExistence type="predicted"/>
<feature type="compositionally biased region" description="Basic residues" evidence="5">
    <location>
        <begin position="406"/>
        <end position="415"/>
    </location>
</feature>
<feature type="transmembrane region" description="Helical" evidence="6">
    <location>
        <begin position="18"/>
        <end position="38"/>
    </location>
</feature>
<feature type="region of interest" description="Disordered" evidence="5">
    <location>
        <begin position="406"/>
        <end position="425"/>
    </location>
</feature>
<dbReference type="Proteomes" id="UP001516023">
    <property type="component" value="Unassembled WGS sequence"/>
</dbReference>
<comment type="caution">
    <text evidence="7">The sequence shown here is derived from an EMBL/GenBank/DDBJ whole genome shotgun (WGS) entry which is preliminary data.</text>
</comment>
<evidence type="ECO:0000313" key="8">
    <source>
        <dbReference type="Proteomes" id="UP001516023"/>
    </source>
</evidence>
<evidence type="ECO:0000256" key="3">
    <source>
        <dbReference type="ARBA" id="ARBA00022989"/>
    </source>
</evidence>
<dbReference type="InterPro" id="IPR003689">
    <property type="entry name" value="ZIP"/>
</dbReference>
<evidence type="ECO:0000256" key="5">
    <source>
        <dbReference type="SAM" id="MobiDB-lite"/>
    </source>
</evidence>
<gene>
    <name evidence="7" type="ORF">HJC23_005121</name>
</gene>
<evidence type="ECO:0000256" key="1">
    <source>
        <dbReference type="ARBA" id="ARBA00004141"/>
    </source>
</evidence>
<feature type="transmembrane region" description="Helical" evidence="6">
    <location>
        <begin position="118"/>
        <end position="135"/>
    </location>
</feature>
<protein>
    <submittedName>
        <fullName evidence="7">Uncharacterized protein</fullName>
    </submittedName>
</protein>
<dbReference type="PANTHER" id="PTHR11040:SF140">
    <property type="entry name" value="ZRT (ZRT), IRT- (IRT-) LIKE PROTEIN TRANSPORTER"/>
    <property type="match status" value="1"/>
</dbReference>
<sequence length="449" mass="48963">MGTDPTIDPTTNLLYQKLAVGFSTLVISLAFGLLPYHLSRPTTITSRENEFTHIARTTAKGEKYAHNNNGSHSHHEEDPTMLPKWLSLATSFGGGVFLGAALLHLLPDASDILDGDGFPRANLLCSLGFMMVLALEDVMPHASEANERDAKSTSSSVALVAALSFHSLFDGLAIGSVTSSTQLKAVSIAILAHKPISAFALGSVLVCKRMVMSQSKLQLEIGELEQSLTLETPQRKMKRRQSPSRRSMAYYYFKYAHDECESETCPKKECVCNDLMRWGNGIVGAAPYTYGGTEVEDIRDMSSCDGYGSCEGTMELSRIQPQNVPIPVIFYIVFFSTTSLVGTAIGAFALKYIEDSEVARNYEISSSSSAPQLGSIVAAVCQSVAAGSFVYAATMEALVKERGEHHRHHFHNHHEHQHEHDHHGIQRTNRVVAALAGVIAMSAIKMLED</sequence>
<feature type="transmembrane region" description="Helical" evidence="6">
    <location>
        <begin position="186"/>
        <end position="207"/>
    </location>
</feature>
<dbReference type="GO" id="GO:0016020">
    <property type="term" value="C:membrane"/>
    <property type="evidence" value="ECO:0007669"/>
    <property type="project" value="UniProtKB-SubCell"/>
</dbReference>
<accession>A0ABD3QFM1</accession>
<keyword evidence="3 6" id="KW-1133">Transmembrane helix</keyword>
<dbReference type="EMBL" id="JABMIG020000042">
    <property type="protein sequence ID" value="KAL3798982.1"/>
    <property type="molecule type" value="Genomic_DNA"/>
</dbReference>
<evidence type="ECO:0000256" key="6">
    <source>
        <dbReference type="SAM" id="Phobius"/>
    </source>
</evidence>
<evidence type="ECO:0000313" key="7">
    <source>
        <dbReference type="EMBL" id="KAL3798982.1"/>
    </source>
</evidence>